<gene>
    <name evidence="1" type="ORF">KZ829_36725</name>
</gene>
<dbReference type="InterPro" id="IPR011990">
    <property type="entry name" value="TPR-like_helical_dom_sf"/>
</dbReference>
<protein>
    <submittedName>
        <fullName evidence="1">Uncharacterized protein</fullName>
    </submittedName>
</protein>
<reference evidence="1 2" key="1">
    <citation type="journal article" date="2013" name="Antonie Van Leeuwenhoek">
        <title>Actinoplanes hulinensis sp. nov., a novel actinomycete isolated from soybean root (Glycine max (L.) Merr).</title>
        <authorList>
            <person name="Shen Y."/>
            <person name="Liu C."/>
            <person name="Wang X."/>
            <person name="Zhao J."/>
            <person name="Jia F."/>
            <person name="Zhang Y."/>
            <person name="Wang L."/>
            <person name="Yang D."/>
            <person name="Xiang W."/>
        </authorList>
    </citation>
    <scope>NUCLEOTIDE SEQUENCE [LARGE SCALE GENOMIC DNA]</scope>
    <source>
        <strain evidence="1 2">NEAU-M9</strain>
    </source>
</reference>
<keyword evidence="2" id="KW-1185">Reference proteome</keyword>
<sequence>MATFLLDPPPEVEVVAFFRTTRLAAQSGSAAFTDALIDQLTAIVGDSTPGVTTPIPRDTQLSLLFNAAAEKTGGQGRKLVLLVDGLDEDRDGQPGSGPPSIASLLPEAPGDVLRVVVTGRPDHRLPIDVPAGHPLRRCRVRELSPSPYAGEIAATAPLELDELLHGDQEHRDVLGLITACGDGLTCEEFEDLTGIGPDQVTGRLGTLVKGTVTARAHRRHLFTHETLRETAVQRLGAALDGCRDRLHAWAERYRSRGWPDTTPRYLLFGYPRMLQETRDVARLTALATDSTRHDRMLDHPGGDVAALAEILAAQELALSSDQPDLLGMARLSMRRTDLTTRARTANLPIALPAVWATLNQPVRAGALARSIRDPYRRFQALALLAEAVAAAGDHEQARMLVGDAEQIARSITVADQQASVPALLARALAAADGERQTARSVAESDGPAEAPGAAGEYEQAGAVADDVEQSARSIVDPDRRASALTAVASTVAAAGDNDRARTIAGDAEQIARSVVDPHRRTWALTALVRAVGAAGDLDRARVMAGDAAQVARSITDPDWRTSALTALVRALGGAGDLDRARAIAGDAVQAARTVVDPDDQAWALAEVVDVIAEVGDHEHAAQIARSIAHPDLRAGALATVAEAGAAAGDPRRAARIAPAVTNADPGERTMTDLVGAAVAAGDVERAVQIARTIKSLFQRARTLADLAVVTGLPRGSRLLAEAFTVGPWQVPMLALAKLNPELSIRIADAAYAEDWP</sequence>
<proteinExistence type="predicted"/>
<evidence type="ECO:0000313" key="1">
    <source>
        <dbReference type="EMBL" id="MBW6439283.1"/>
    </source>
</evidence>
<name>A0ABS7BEI6_9ACTN</name>
<dbReference type="SUPFAM" id="SSF48452">
    <property type="entry name" value="TPR-like"/>
    <property type="match status" value="1"/>
</dbReference>
<accession>A0ABS7BEI6</accession>
<dbReference type="Gene3D" id="1.25.40.10">
    <property type="entry name" value="Tetratricopeptide repeat domain"/>
    <property type="match status" value="3"/>
</dbReference>
<dbReference type="Proteomes" id="UP001519863">
    <property type="component" value="Unassembled WGS sequence"/>
</dbReference>
<organism evidence="1 2">
    <name type="scientific">Actinoplanes hulinensis</name>
    <dbReference type="NCBI Taxonomy" id="1144547"/>
    <lineage>
        <taxon>Bacteria</taxon>
        <taxon>Bacillati</taxon>
        <taxon>Actinomycetota</taxon>
        <taxon>Actinomycetes</taxon>
        <taxon>Micromonosporales</taxon>
        <taxon>Micromonosporaceae</taxon>
        <taxon>Actinoplanes</taxon>
    </lineage>
</organism>
<evidence type="ECO:0000313" key="2">
    <source>
        <dbReference type="Proteomes" id="UP001519863"/>
    </source>
</evidence>
<dbReference type="EMBL" id="JAHXZI010000026">
    <property type="protein sequence ID" value="MBW6439283.1"/>
    <property type="molecule type" value="Genomic_DNA"/>
</dbReference>
<comment type="caution">
    <text evidence="1">The sequence shown here is derived from an EMBL/GenBank/DDBJ whole genome shotgun (WGS) entry which is preliminary data.</text>
</comment>